<gene>
    <name evidence="1" type="ORF">S01H1_25540</name>
</gene>
<dbReference type="Pfam" id="PF05935">
    <property type="entry name" value="Arylsulfotrans"/>
    <property type="match status" value="1"/>
</dbReference>
<dbReference type="PANTHER" id="PTHR35340:SF5">
    <property type="entry name" value="ASST-DOMAIN-CONTAINING PROTEIN"/>
    <property type="match status" value="1"/>
</dbReference>
<dbReference type="InterPro" id="IPR011044">
    <property type="entry name" value="Quino_amine_DH_bsu"/>
</dbReference>
<organism evidence="1">
    <name type="scientific">marine sediment metagenome</name>
    <dbReference type="NCBI Taxonomy" id="412755"/>
    <lineage>
        <taxon>unclassified sequences</taxon>
        <taxon>metagenomes</taxon>
        <taxon>ecological metagenomes</taxon>
    </lineage>
</organism>
<dbReference type="PANTHER" id="PTHR35340">
    <property type="entry name" value="PQQ ENZYME REPEAT PROTEIN-RELATED"/>
    <property type="match status" value="1"/>
</dbReference>
<feature type="non-terminal residue" evidence="1">
    <location>
        <position position="1"/>
    </location>
</feature>
<reference evidence="1" key="1">
    <citation type="journal article" date="2014" name="Front. Microbiol.">
        <title>High frequency of phylogenetically diverse reductive dehalogenase-homologous genes in deep subseafloor sedimentary metagenomes.</title>
        <authorList>
            <person name="Kawai M."/>
            <person name="Futagami T."/>
            <person name="Toyoda A."/>
            <person name="Takaki Y."/>
            <person name="Nishi S."/>
            <person name="Hori S."/>
            <person name="Arai W."/>
            <person name="Tsubouchi T."/>
            <person name="Morono Y."/>
            <person name="Uchiyama I."/>
            <person name="Ito T."/>
            <person name="Fujiyama A."/>
            <person name="Inagaki F."/>
            <person name="Takami H."/>
        </authorList>
    </citation>
    <scope>NUCLEOTIDE SEQUENCE</scope>
    <source>
        <strain evidence="1">Expedition CK06-06</strain>
    </source>
</reference>
<name>X0TA98_9ZZZZ</name>
<dbReference type="GO" id="GO:0004062">
    <property type="term" value="F:aryl sulfotransferase activity"/>
    <property type="evidence" value="ECO:0007669"/>
    <property type="project" value="InterPro"/>
</dbReference>
<feature type="non-terminal residue" evidence="1">
    <location>
        <position position="285"/>
    </location>
</feature>
<dbReference type="EMBL" id="BARS01015436">
    <property type="protein sequence ID" value="GAF90433.1"/>
    <property type="molecule type" value="Genomic_DNA"/>
</dbReference>
<evidence type="ECO:0008006" key="2">
    <source>
        <dbReference type="Google" id="ProtNLM"/>
    </source>
</evidence>
<evidence type="ECO:0000313" key="1">
    <source>
        <dbReference type="EMBL" id="GAF90433.1"/>
    </source>
</evidence>
<dbReference type="SUPFAM" id="SSF50969">
    <property type="entry name" value="YVTN repeat-like/Quinoprotein amine dehydrogenase"/>
    <property type="match status" value="1"/>
</dbReference>
<protein>
    <recommendedName>
        <fullName evidence="2">Arylsulfotransferase N-terminal domain-containing protein</fullName>
    </recommendedName>
</protein>
<dbReference type="AlphaFoldDB" id="X0TA98"/>
<proteinExistence type="predicted"/>
<sequence>QVAEDGVDPFEGPLAVDTVVTTPYHIVTEGLVWGTSYVWRVWMDAPTGAEYHFSVIAVPEGVPAITLEVDDPERYQPGITLFEKKIRNPPSHMSLAIDENGDWVWLLENGGTDPTPLANGNFMMVRAHRIAEVTLDGEVLWESPEEYNIHHDMSVMPNGNVVGVFGETREVEQNGELWDWSGDGLVEFDQVANVVWSWNAFDYLSLDDYDQYLYDNFDPEGDRGFDWTHANGCWYDPEEDALYMSIRHHSRVLKIDHATGDIIWTMGFPMQSGESDCGDDLFSWP</sequence>
<comment type="caution">
    <text evidence="1">The sequence shown here is derived from an EMBL/GenBank/DDBJ whole genome shotgun (WGS) entry which is preliminary data.</text>
</comment>
<dbReference type="InterPro" id="IPR053143">
    <property type="entry name" value="Arylsulfate_ST"/>
</dbReference>
<dbReference type="InterPro" id="IPR010262">
    <property type="entry name" value="Arylsulfotransferase_bact"/>
</dbReference>
<accession>X0TA98</accession>